<reference evidence="1" key="1">
    <citation type="submission" date="2020-05" db="EMBL/GenBank/DDBJ databases">
        <authorList>
            <person name="Zeng H."/>
            <person name="Chan Y.K."/>
            <person name="Watt R.M."/>
        </authorList>
    </citation>
    <scope>NUCLEOTIDE SEQUENCE</scope>
    <source>
        <strain evidence="1">ATCC 700773</strain>
    </source>
</reference>
<reference evidence="1" key="2">
    <citation type="journal article" date="2021" name="Microbiol. Resour. Announc.">
        <title>Complete Genome Sequences of Three Human Oral Treponema parvum Isolates.</title>
        <authorList>
            <person name="Zeng H."/>
            <person name="Watt R.M."/>
        </authorList>
    </citation>
    <scope>NUCLEOTIDE SEQUENCE</scope>
    <source>
        <strain evidence="1">ATCC 700773</strain>
    </source>
</reference>
<accession>A0A975IBE2</accession>
<evidence type="ECO:0000313" key="1">
    <source>
        <dbReference type="EMBL" id="QTQ10800.1"/>
    </source>
</evidence>
<proteinExistence type="predicted"/>
<protein>
    <submittedName>
        <fullName evidence="1">Uncharacterized protein</fullName>
    </submittedName>
</protein>
<name>A0A975IBE2_9SPIR</name>
<sequence length="107" mass="12164">MKGRLTVIVNKDEEEETGEVIICGDRAGLKSLGELLIAFSDVDQMQLKNIPMYESAHVHLDYGVHIGENNIDKERLILSRLDTKDGKIKDYYLGNIKEEREISIAME</sequence>
<gene>
    <name evidence="1" type="ORF">HRI96_00445</name>
</gene>
<dbReference type="Proteomes" id="UP000671995">
    <property type="component" value="Chromosome"/>
</dbReference>
<dbReference type="EMBL" id="CP054257">
    <property type="protein sequence ID" value="QTQ10800.1"/>
    <property type="molecule type" value="Genomic_DNA"/>
</dbReference>
<dbReference type="AlphaFoldDB" id="A0A975IBE2"/>
<dbReference type="Pfam" id="PF15566">
    <property type="entry name" value="Imm32"/>
    <property type="match status" value="1"/>
</dbReference>
<dbReference type="InterPro" id="IPR029083">
    <property type="entry name" value="Imm32"/>
</dbReference>
<dbReference type="RefSeq" id="WP_016521278.1">
    <property type="nucleotide sequence ID" value="NZ_CP054257.1"/>
</dbReference>
<organism evidence="1 2">
    <name type="scientific">Treponema parvum</name>
    <dbReference type="NCBI Taxonomy" id="138851"/>
    <lineage>
        <taxon>Bacteria</taxon>
        <taxon>Pseudomonadati</taxon>
        <taxon>Spirochaetota</taxon>
        <taxon>Spirochaetia</taxon>
        <taxon>Spirochaetales</taxon>
        <taxon>Treponemataceae</taxon>
        <taxon>Treponema</taxon>
    </lineage>
</organism>
<evidence type="ECO:0000313" key="2">
    <source>
        <dbReference type="Proteomes" id="UP000671995"/>
    </source>
</evidence>